<sequence length="68" mass="8019">MSRTDFASMEEIKQELKILRLKKDINLESLKSNKNAIEDFFEPLTVANRILSPVKGFLFAYLLKRLFR</sequence>
<name>A0ABV8PLH0_9FLAO</name>
<organism evidence="1 2">
    <name type="scientific">Flagellimonas marina</name>
    <dbReference type="NCBI Taxonomy" id="1775168"/>
    <lineage>
        <taxon>Bacteria</taxon>
        <taxon>Pseudomonadati</taxon>
        <taxon>Bacteroidota</taxon>
        <taxon>Flavobacteriia</taxon>
        <taxon>Flavobacteriales</taxon>
        <taxon>Flavobacteriaceae</taxon>
        <taxon>Flagellimonas</taxon>
    </lineage>
</organism>
<dbReference type="EMBL" id="JBHSCL010000004">
    <property type="protein sequence ID" value="MFC4219762.1"/>
    <property type="molecule type" value="Genomic_DNA"/>
</dbReference>
<comment type="caution">
    <text evidence="1">The sequence shown here is derived from an EMBL/GenBank/DDBJ whole genome shotgun (WGS) entry which is preliminary data.</text>
</comment>
<protein>
    <recommendedName>
        <fullName evidence="3">Glutaminyl-tRNA synthetase</fullName>
    </recommendedName>
</protein>
<accession>A0ABV8PLH0</accession>
<evidence type="ECO:0008006" key="3">
    <source>
        <dbReference type="Google" id="ProtNLM"/>
    </source>
</evidence>
<evidence type="ECO:0000313" key="1">
    <source>
        <dbReference type="EMBL" id="MFC4219762.1"/>
    </source>
</evidence>
<evidence type="ECO:0000313" key="2">
    <source>
        <dbReference type="Proteomes" id="UP001595841"/>
    </source>
</evidence>
<reference evidence="2" key="1">
    <citation type="journal article" date="2019" name="Int. J. Syst. Evol. Microbiol.">
        <title>The Global Catalogue of Microorganisms (GCM) 10K type strain sequencing project: providing services to taxonomists for standard genome sequencing and annotation.</title>
        <authorList>
            <consortium name="The Broad Institute Genomics Platform"/>
            <consortium name="The Broad Institute Genome Sequencing Center for Infectious Disease"/>
            <person name="Wu L."/>
            <person name="Ma J."/>
        </authorList>
    </citation>
    <scope>NUCLEOTIDE SEQUENCE [LARGE SCALE GENOMIC DNA]</scope>
    <source>
        <strain evidence="2">CGMCC 1.15774</strain>
    </source>
</reference>
<keyword evidence="2" id="KW-1185">Reference proteome</keyword>
<proteinExistence type="predicted"/>
<gene>
    <name evidence="1" type="ORF">ACFOWS_06450</name>
</gene>
<dbReference type="Proteomes" id="UP001595841">
    <property type="component" value="Unassembled WGS sequence"/>
</dbReference>
<dbReference type="RefSeq" id="WP_379763122.1">
    <property type="nucleotide sequence ID" value="NZ_JBHSCL010000004.1"/>
</dbReference>